<dbReference type="AlphaFoldDB" id="A0A0F9VPC1"/>
<organism evidence="1">
    <name type="scientific">marine sediment metagenome</name>
    <dbReference type="NCBI Taxonomy" id="412755"/>
    <lineage>
        <taxon>unclassified sequences</taxon>
        <taxon>metagenomes</taxon>
        <taxon>ecological metagenomes</taxon>
    </lineage>
</organism>
<protein>
    <submittedName>
        <fullName evidence="1">Uncharacterized protein</fullName>
    </submittedName>
</protein>
<name>A0A0F9VPC1_9ZZZZ</name>
<sequence>MAFYTIHHKGNLFDFFNETIKKLPNCEEKTRSYIISIFSDATAKDDLSKESVTLLYNKALKNYSFNNFRQIGDWLFLSKCLFPESLKNASSDYYNAIAQNSYYKCYTIMNKEWLIFEELADQFGSFTINVKKSLYSSLVTHV</sequence>
<accession>A0A0F9VPC1</accession>
<gene>
    <name evidence="1" type="ORF">LCGC14_0459070</name>
</gene>
<proteinExistence type="predicted"/>
<comment type="caution">
    <text evidence="1">The sequence shown here is derived from an EMBL/GenBank/DDBJ whole genome shotgun (WGS) entry which is preliminary data.</text>
</comment>
<reference evidence="1" key="1">
    <citation type="journal article" date="2015" name="Nature">
        <title>Complex archaea that bridge the gap between prokaryotes and eukaryotes.</title>
        <authorList>
            <person name="Spang A."/>
            <person name="Saw J.H."/>
            <person name="Jorgensen S.L."/>
            <person name="Zaremba-Niedzwiedzka K."/>
            <person name="Martijn J."/>
            <person name="Lind A.E."/>
            <person name="van Eijk R."/>
            <person name="Schleper C."/>
            <person name="Guy L."/>
            <person name="Ettema T.J."/>
        </authorList>
    </citation>
    <scope>NUCLEOTIDE SEQUENCE</scope>
</reference>
<dbReference type="EMBL" id="LAZR01000468">
    <property type="protein sequence ID" value="KKN67648.1"/>
    <property type="molecule type" value="Genomic_DNA"/>
</dbReference>
<evidence type="ECO:0000313" key="1">
    <source>
        <dbReference type="EMBL" id="KKN67648.1"/>
    </source>
</evidence>